<dbReference type="OrthoDB" id="5841574at2759"/>
<accession>A0A9Q1C8I1</accession>
<feature type="disulfide bond" evidence="6">
    <location>
        <begin position="77"/>
        <end position="93"/>
    </location>
</feature>
<evidence type="ECO:0000256" key="8">
    <source>
        <dbReference type="RuleBase" id="RU361236"/>
    </source>
</evidence>
<organism evidence="10 11">
    <name type="scientific">Holothuria leucospilota</name>
    <name type="common">Black long sea cucumber</name>
    <name type="synonym">Mertensiothuria leucospilota</name>
    <dbReference type="NCBI Taxonomy" id="206669"/>
    <lineage>
        <taxon>Eukaryota</taxon>
        <taxon>Metazoa</taxon>
        <taxon>Echinodermata</taxon>
        <taxon>Eleutherozoa</taxon>
        <taxon>Echinozoa</taxon>
        <taxon>Holothuroidea</taxon>
        <taxon>Aspidochirotacea</taxon>
        <taxon>Aspidochirotida</taxon>
        <taxon>Holothuriidae</taxon>
        <taxon>Holothuria</taxon>
    </lineage>
</organism>
<evidence type="ECO:0000313" key="10">
    <source>
        <dbReference type="EMBL" id="KAJ8040163.1"/>
    </source>
</evidence>
<keyword evidence="2 8" id="KW-0964">Secreted</keyword>
<dbReference type="InterPro" id="IPR001211">
    <property type="entry name" value="PLA2"/>
</dbReference>
<dbReference type="GO" id="GO:0005509">
    <property type="term" value="F:calcium ion binding"/>
    <property type="evidence" value="ECO:0007669"/>
    <property type="project" value="InterPro"/>
</dbReference>
<evidence type="ECO:0000256" key="6">
    <source>
        <dbReference type="PIRSR" id="PIRSR601211-3"/>
    </source>
</evidence>
<keyword evidence="3 6" id="KW-1015">Disulfide bond</keyword>
<dbReference type="InterPro" id="IPR033113">
    <property type="entry name" value="PLA2_histidine"/>
</dbReference>
<dbReference type="AlphaFoldDB" id="A0A9Q1C8I1"/>
<feature type="binding site" evidence="5">
    <location>
        <position position="97"/>
    </location>
    <ligand>
        <name>Ca(2+)</name>
        <dbReference type="ChEBI" id="CHEBI:29108"/>
    </ligand>
</feature>
<comment type="subcellular location">
    <subcellularLocation>
        <location evidence="1 8">Secreted</location>
    </subcellularLocation>
</comment>
<dbReference type="Gene3D" id="1.20.90.10">
    <property type="entry name" value="Phospholipase A2 domain"/>
    <property type="match status" value="1"/>
</dbReference>
<keyword evidence="5" id="KW-0479">Metal-binding</keyword>
<feature type="signal peptide" evidence="8">
    <location>
        <begin position="1"/>
        <end position="24"/>
    </location>
</feature>
<dbReference type="CDD" id="cd00125">
    <property type="entry name" value="PLA2c"/>
    <property type="match status" value="1"/>
</dbReference>
<feature type="binding site" evidence="5">
    <location>
        <position position="78"/>
    </location>
    <ligand>
        <name>Ca(2+)</name>
        <dbReference type="ChEBI" id="CHEBI:29108"/>
    </ligand>
</feature>
<comment type="similarity">
    <text evidence="7">Belongs to the phospholipase A2 family.</text>
</comment>
<dbReference type="GO" id="GO:0047498">
    <property type="term" value="F:calcium-dependent phospholipase A2 activity"/>
    <property type="evidence" value="ECO:0007669"/>
    <property type="project" value="TreeGrafter"/>
</dbReference>
<dbReference type="GO" id="GO:0006644">
    <property type="term" value="P:phospholipid metabolic process"/>
    <property type="evidence" value="ECO:0007669"/>
    <property type="project" value="InterPro"/>
</dbReference>
<dbReference type="EC" id="3.1.1.4" evidence="8"/>
<dbReference type="SUPFAM" id="SSF48619">
    <property type="entry name" value="Phospholipase A2, PLA2"/>
    <property type="match status" value="1"/>
</dbReference>
<feature type="chain" id="PRO_5040530610" description="Phospholipase A2" evidence="8">
    <location>
        <begin position="25"/>
        <end position="204"/>
    </location>
</feature>
<keyword evidence="5 8" id="KW-0106">Calcium</keyword>
<feature type="active site" evidence="4">
    <location>
        <position position="161"/>
    </location>
</feature>
<keyword evidence="8" id="KW-0443">Lipid metabolism</keyword>
<dbReference type="GO" id="GO:0005543">
    <property type="term" value="F:phospholipid binding"/>
    <property type="evidence" value="ECO:0007669"/>
    <property type="project" value="TreeGrafter"/>
</dbReference>
<evidence type="ECO:0000256" key="5">
    <source>
        <dbReference type="PIRSR" id="PIRSR601211-2"/>
    </source>
</evidence>
<dbReference type="PANTHER" id="PTHR11716">
    <property type="entry name" value="PHOSPHOLIPASE A2 FAMILY MEMBER"/>
    <property type="match status" value="1"/>
</dbReference>
<dbReference type="Proteomes" id="UP001152320">
    <property type="component" value="Chromosome 6"/>
</dbReference>
<comment type="catalytic activity">
    <reaction evidence="8">
        <text>a 1,2-diacyl-sn-glycero-3-phosphocholine + H2O = a 1-acyl-sn-glycero-3-phosphocholine + a fatty acid + H(+)</text>
        <dbReference type="Rhea" id="RHEA:15801"/>
        <dbReference type="ChEBI" id="CHEBI:15377"/>
        <dbReference type="ChEBI" id="CHEBI:15378"/>
        <dbReference type="ChEBI" id="CHEBI:28868"/>
        <dbReference type="ChEBI" id="CHEBI:57643"/>
        <dbReference type="ChEBI" id="CHEBI:58168"/>
        <dbReference type="EC" id="3.1.1.4"/>
    </reaction>
</comment>
<feature type="disulfide bond" evidence="6">
    <location>
        <begin position="138"/>
        <end position="158"/>
    </location>
</feature>
<evidence type="ECO:0000313" key="11">
    <source>
        <dbReference type="Proteomes" id="UP001152320"/>
    </source>
</evidence>
<feature type="disulfide bond" evidence="6">
    <location>
        <begin position="109"/>
        <end position="153"/>
    </location>
</feature>
<keyword evidence="8" id="KW-0732">Signal</keyword>
<feature type="domain" description="Phospholipase A2-like central" evidence="9">
    <location>
        <begin position="47"/>
        <end position="186"/>
    </location>
</feature>
<dbReference type="PANTHER" id="PTHR11716:SF51">
    <property type="entry name" value="PHOSPHOLIPASE A2"/>
    <property type="match status" value="1"/>
</dbReference>
<sequence>MAVLRSFLAVIVLVTLDLFGRSYGGVITLNTTQTDQKIRTAPRKLNALWELGSMIKCTTGKDLFRAIFDYAWYGCYCGFGGKGVPVDGTDRCCMIHDNCYDVAFKSHDCPFQPEVYYILYRRHFHMRNCLTPQANITCDAASAYPSWFRLSHCAASICKCDAAVSMCIGRNPFNRSHAFYPKRTCRKGRAPTISPVVENEVTTW</sequence>
<dbReference type="EMBL" id="JAIZAY010000006">
    <property type="protein sequence ID" value="KAJ8040163.1"/>
    <property type="molecule type" value="Genomic_DNA"/>
</dbReference>
<feature type="active site" evidence="4">
    <location>
        <position position="96"/>
    </location>
</feature>
<gene>
    <name evidence="10" type="ORF">HOLleu_14383</name>
</gene>
<dbReference type="PRINTS" id="PR00389">
    <property type="entry name" value="PHPHLIPASEA2"/>
</dbReference>
<evidence type="ECO:0000256" key="3">
    <source>
        <dbReference type="ARBA" id="ARBA00023157"/>
    </source>
</evidence>
<evidence type="ECO:0000256" key="1">
    <source>
        <dbReference type="ARBA" id="ARBA00004613"/>
    </source>
</evidence>
<feature type="binding site" evidence="5">
    <location>
        <position position="80"/>
    </location>
    <ligand>
        <name>Ca(2+)</name>
        <dbReference type="ChEBI" id="CHEBI:29108"/>
    </ligand>
</feature>
<dbReference type="PROSITE" id="PS00119">
    <property type="entry name" value="PA2_ASP"/>
    <property type="match status" value="1"/>
</dbReference>
<keyword evidence="8" id="KW-0378">Hydrolase</keyword>
<dbReference type="GO" id="GO:0016042">
    <property type="term" value="P:lipid catabolic process"/>
    <property type="evidence" value="ECO:0007669"/>
    <property type="project" value="InterPro"/>
</dbReference>
<dbReference type="InterPro" id="IPR033112">
    <property type="entry name" value="PLA2_Asp_AS"/>
</dbReference>
<protein>
    <recommendedName>
        <fullName evidence="8">Phospholipase A2</fullName>
        <ecNumber evidence="8">3.1.1.4</ecNumber>
    </recommendedName>
</protein>
<proteinExistence type="inferred from homology"/>
<dbReference type="GO" id="GO:0050482">
    <property type="term" value="P:arachidonate secretion"/>
    <property type="evidence" value="ECO:0007669"/>
    <property type="project" value="InterPro"/>
</dbReference>
<comment type="cofactor">
    <cofactor evidence="5">
        <name>Ca(2+)</name>
        <dbReference type="ChEBI" id="CHEBI:29108"/>
    </cofactor>
    <text evidence="5">Binds 1 Ca(2+) ion per subunit.</text>
</comment>
<evidence type="ECO:0000256" key="7">
    <source>
        <dbReference type="RuleBase" id="RU003654"/>
    </source>
</evidence>
<dbReference type="InterPro" id="IPR016090">
    <property type="entry name" value="PLA2-like_dom"/>
</dbReference>
<comment type="caution">
    <text evidence="10">The sequence shown here is derived from an EMBL/GenBank/DDBJ whole genome shotgun (WGS) entry which is preliminary data.</text>
</comment>
<evidence type="ECO:0000259" key="9">
    <source>
        <dbReference type="SMART" id="SM00085"/>
    </source>
</evidence>
<dbReference type="SMART" id="SM00085">
    <property type="entry name" value="PA2c"/>
    <property type="match status" value="1"/>
</dbReference>
<dbReference type="GO" id="GO:0005576">
    <property type="term" value="C:extracellular region"/>
    <property type="evidence" value="ECO:0007669"/>
    <property type="project" value="UniProtKB-SubCell"/>
</dbReference>
<dbReference type="PROSITE" id="PS00118">
    <property type="entry name" value="PA2_HIS"/>
    <property type="match status" value="1"/>
</dbReference>
<name>A0A9Q1C8I1_HOLLE</name>
<evidence type="ECO:0000256" key="2">
    <source>
        <dbReference type="ARBA" id="ARBA00022525"/>
    </source>
</evidence>
<feature type="disulfide bond" evidence="6">
    <location>
        <begin position="99"/>
        <end position="160"/>
    </location>
</feature>
<dbReference type="InterPro" id="IPR036444">
    <property type="entry name" value="PLipase_A2_dom_sf"/>
</dbReference>
<dbReference type="FunFam" id="1.20.90.10:FF:000015">
    <property type="entry name" value="Phospholipase A(2)"/>
    <property type="match status" value="1"/>
</dbReference>
<reference evidence="10" key="1">
    <citation type="submission" date="2021-10" db="EMBL/GenBank/DDBJ databases">
        <title>Tropical sea cucumber genome reveals ecological adaptation and Cuvierian tubules defense mechanism.</title>
        <authorList>
            <person name="Chen T."/>
        </authorList>
    </citation>
    <scope>NUCLEOTIDE SEQUENCE</scope>
    <source>
        <strain evidence="10">Nanhai2018</strain>
        <tissue evidence="10">Muscle</tissue>
    </source>
</reference>
<feature type="disulfide bond" evidence="6">
    <location>
        <begin position="92"/>
        <end position="167"/>
    </location>
</feature>
<feature type="binding site" evidence="5">
    <location>
        <position position="76"/>
    </location>
    <ligand>
        <name>Ca(2+)</name>
        <dbReference type="ChEBI" id="CHEBI:29108"/>
    </ligand>
</feature>
<evidence type="ECO:0000256" key="4">
    <source>
        <dbReference type="PIRSR" id="PIRSR601211-1"/>
    </source>
</evidence>
<keyword evidence="11" id="KW-1185">Reference proteome</keyword>
<dbReference type="Pfam" id="PF00068">
    <property type="entry name" value="Phospholip_A2_1"/>
    <property type="match status" value="1"/>
</dbReference>